<protein>
    <recommendedName>
        <fullName evidence="6">alpha-1,2-Mannosidase</fullName>
        <ecNumber evidence="6">3.2.1.-</ecNumber>
    </recommendedName>
</protein>
<dbReference type="PANTHER" id="PTHR11742">
    <property type="entry name" value="MANNOSYL-OLIGOSACCHARIDE ALPHA-1,2-MANNOSIDASE-RELATED"/>
    <property type="match status" value="1"/>
</dbReference>
<evidence type="ECO:0000313" key="9">
    <source>
        <dbReference type="Proteomes" id="UP001562354"/>
    </source>
</evidence>
<dbReference type="SUPFAM" id="SSF48225">
    <property type="entry name" value="Seven-hairpin glycosidases"/>
    <property type="match status" value="1"/>
</dbReference>
<accession>A0ABR3PBA5</accession>
<proteinExistence type="inferred from homology"/>
<comment type="caution">
    <text evidence="8">The sequence shown here is derived from an EMBL/GenBank/DDBJ whole genome shotgun (WGS) entry which is preliminary data.</text>
</comment>
<gene>
    <name evidence="8" type="ORF">AAFC00_006709</name>
</gene>
<dbReference type="EMBL" id="JBFMKM010000010">
    <property type="protein sequence ID" value="KAL1303304.1"/>
    <property type="molecule type" value="Genomic_DNA"/>
</dbReference>
<evidence type="ECO:0000256" key="1">
    <source>
        <dbReference type="ARBA" id="ARBA00001913"/>
    </source>
</evidence>
<name>A0ABR3PBA5_9PEZI</name>
<dbReference type="InterPro" id="IPR001382">
    <property type="entry name" value="Glyco_hydro_47"/>
</dbReference>
<feature type="region of interest" description="Disordered" evidence="7">
    <location>
        <begin position="41"/>
        <end position="89"/>
    </location>
</feature>
<dbReference type="InterPro" id="IPR036026">
    <property type="entry name" value="Seven-hairpin_glycosidases"/>
</dbReference>
<evidence type="ECO:0000256" key="7">
    <source>
        <dbReference type="SAM" id="MobiDB-lite"/>
    </source>
</evidence>
<dbReference type="Proteomes" id="UP001562354">
    <property type="component" value="Unassembled WGS sequence"/>
</dbReference>
<feature type="region of interest" description="Disordered" evidence="7">
    <location>
        <begin position="825"/>
        <end position="907"/>
    </location>
</feature>
<evidence type="ECO:0000256" key="5">
    <source>
        <dbReference type="ARBA" id="ARBA00023157"/>
    </source>
</evidence>
<dbReference type="GeneID" id="95980408"/>
<dbReference type="PRINTS" id="PR00747">
    <property type="entry name" value="GLYHDRLASE47"/>
</dbReference>
<organism evidence="8 9">
    <name type="scientific">Neodothiora populina</name>
    <dbReference type="NCBI Taxonomy" id="2781224"/>
    <lineage>
        <taxon>Eukaryota</taxon>
        <taxon>Fungi</taxon>
        <taxon>Dikarya</taxon>
        <taxon>Ascomycota</taxon>
        <taxon>Pezizomycotina</taxon>
        <taxon>Dothideomycetes</taxon>
        <taxon>Dothideomycetidae</taxon>
        <taxon>Dothideales</taxon>
        <taxon>Dothioraceae</taxon>
        <taxon>Neodothiora</taxon>
    </lineage>
</organism>
<feature type="compositionally biased region" description="Basic and acidic residues" evidence="7">
    <location>
        <begin position="464"/>
        <end position="481"/>
    </location>
</feature>
<keyword evidence="9" id="KW-1185">Reference proteome</keyword>
<dbReference type="EC" id="3.2.1.-" evidence="6"/>
<dbReference type="InterPro" id="IPR012341">
    <property type="entry name" value="6hp_glycosidase-like_sf"/>
</dbReference>
<evidence type="ECO:0000313" key="8">
    <source>
        <dbReference type="EMBL" id="KAL1303304.1"/>
    </source>
</evidence>
<keyword evidence="4 6" id="KW-0378">Hydrolase</keyword>
<dbReference type="Pfam" id="PF01532">
    <property type="entry name" value="Glyco_hydro_47"/>
    <property type="match status" value="2"/>
</dbReference>
<dbReference type="PANTHER" id="PTHR11742:SF103">
    <property type="entry name" value="ENDOPLASMIC RETICULUM MANNOSIDASE MNL2-RELATED"/>
    <property type="match status" value="1"/>
</dbReference>
<feature type="compositionally biased region" description="Low complexity" evidence="7">
    <location>
        <begin position="58"/>
        <end position="67"/>
    </location>
</feature>
<feature type="compositionally biased region" description="Polar residues" evidence="7">
    <location>
        <begin position="41"/>
        <end position="57"/>
    </location>
</feature>
<dbReference type="RefSeq" id="XP_069199579.1">
    <property type="nucleotide sequence ID" value="XM_069346700.1"/>
</dbReference>
<comment type="similarity">
    <text evidence="3 6">Belongs to the glycosyl hydrolase 47 family.</text>
</comment>
<reference evidence="8 9" key="1">
    <citation type="submission" date="2024-07" db="EMBL/GenBank/DDBJ databases">
        <title>Draft sequence of the Neodothiora populina.</title>
        <authorList>
            <person name="Drown D.D."/>
            <person name="Schuette U.S."/>
            <person name="Buechlein A.B."/>
            <person name="Rusch D.R."/>
            <person name="Winton L.W."/>
            <person name="Adams G.A."/>
        </authorList>
    </citation>
    <scope>NUCLEOTIDE SEQUENCE [LARGE SCALE GENOMIC DNA]</scope>
    <source>
        <strain evidence="8 9">CPC 39397</strain>
    </source>
</reference>
<comment type="cofactor">
    <cofactor evidence="1">
        <name>Ca(2+)</name>
        <dbReference type="ChEBI" id="CHEBI:29108"/>
    </cofactor>
</comment>
<feature type="region of interest" description="Disordered" evidence="7">
    <location>
        <begin position="443"/>
        <end position="567"/>
    </location>
</feature>
<keyword evidence="6" id="KW-0326">Glycosidase</keyword>
<dbReference type="Gene3D" id="1.50.10.10">
    <property type="match status" value="3"/>
</dbReference>
<feature type="compositionally biased region" description="Basic and acidic residues" evidence="7">
    <location>
        <begin position="68"/>
        <end position="78"/>
    </location>
</feature>
<evidence type="ECO:0000256" key="6">
    <source>
        <dbReference type="RuleBase" id="RU361193"/>
    </source>
</evidence>
<evidence type="ECO:0000256" key="4">
    <source>
        <dbReference type="ARBA" id="ARBA00022801"/>
    </source>
</evidence>
<comment type="pathway">
    <text evidence="2">Protein modification; protein glycosylation.</text>
</comment>
<sequence>MFRMRRYRAFIAFAVISILIFYHFSGYGSWTTASAIGAGSLRQSGSGNSPTTNEQSTQQGQAGPGQEAGKDKEKEKELAYPPEYTPPPFDPKHQVVSTTSAAVLHPAPTPAAAATPAGHLKAGKIELDDAVLSDIIATKNVATKTNKPAVTSDPPTVPEVPFGYEAEGDAMFESTEHATSTIHWSRQPEHFPVSSTIQLPTGTPKAIPRIQHTFKAETEEQRIHRKSKLAAVKEVAARSWKGYRDNAFMHDEVKPVTGGFKDPFCGWAATLVDGLDTLWIMGLKEEFEEAVRAVGKIDFTTSPRKDIPLFETTIRYLGGLLSAYDLSDFKYSTLLDKAVELAEVLMGAFDTPNRMPVTYYHWMPTFASQPHRAATHVVMAELGSLSMEFTRLAQLTKEPKYYDAIDRISDAFYVWQNDAVNGTLIPGLFSTYVDASGCDKPAQLPMKNTRPNLHNGAMDPDTLDSDKVASHPVKIDKKPLSDADEESAGQNQPGKAGKISGWDDPIEEGALDTKAGKKQVLGKTGDRSASDSAVDQPVGKVGKISGWTDEDHELSSTKKTVEDDETTLDSKAAKQELYDEIHNNTAAPKHTQQKRQLGGELADVAETPKAVKTAPKAVQDFQEQTKPFAPKLSGEQVCIPQGLVSSNRRGSDTFTLGGMADSTYEYLPKEYVLLGGLEPKYRTMYEKSMDAAIEYLLYRPMTPDNLDILISGEFLAYRDPDTDGDKGSLKPEHAHLTCFAGAMFAMGGKIFNRKEDVEIGAKLTEGCVWAYNVTATGIMPESGQLWPCKDKTDCEWSETKYWEELDPHGFVRTGKKTYSPVAAASSAVAPKPGTPEYQAQSDTSPLRPAKPAKQIPDDSVLTKRQGGASPGQTYPRIYQDSKNAKEDLDEIPSTPTKASNYPDGTVREPVDVVSKEPLTTEEFAKQRIEDERLPPGYTRVNNRKYILRPEAIESVFYMHRITGSPTGVK</sequence>
<evidence type="ECO:0000256" key="2">
    <source>
        <dbReference type="ARBA" id="ARBA00004922"/>
    </source>
</evidence>
<dbReference type="InterPro" id="IPR050749">
    <property type="entry name" value="Glycosyl_Hydrolase_47"/>
</dbReference>
<keyword evidence="5" id="KW-1015">Disulfide bond</keyword>
<evidence type="ECO:0000256" key="3">
    <source>
        <dbReference type="ARBA" id="ARBA00007658"/>
    </source>
</evidence>